<dbReference type="Proteomes" id="UP000230002">
    <property type="component" value="Unassembled WGS sequence"/>
</dbReference>
<sequence length="277" mass="29414">MSRAWQTSQSVPSERLSLHWAQPSYYSFSNRTSVVPSPLSSALSSSVTPTSVQDPSLTSMQDPSPTSRHAFNSHDTKSGIPSTLSPSDTAPSLTALWSVFFSSRTDIPTNNRPIPNLTSPPNVAPGSSPPSPSPESTNSSTSPSASPHLSTPDTLSANTDAIAGGVVGGVAFLTLLAIGAFLLVRHRRKSRPPPSAEFMHLARGPSELGFATMDGKKSPTLHRLMPGPLARRGSLEDEENLPPLSPTLSYHDPVLEKAQESAAMREKYIGSEEGGYQ</sequence>
<evidence type="ECO:0000256" key="2">
    <source>
        <dbReference type="SAM" id="Phobius"/>
    </source>
</evidence>
<organism evidence="3 4">
    <name type="scientific">Ganoderma sinense ZZ0214-1</name>
    <dbReference type="NCBI Taxonomy" id="1077348"/>
    <lineage>
        <taxon>Eukaryota</taxon>
        <taxon>Fungi</taxon>
        <taxon>Dikarya</taxon>
        <taxon>Basidiomycota</taxon>
        <taxon>Agaricomycotina</taxon>
        <taxon>Agaricomycetes</taxon>
        <taxon>Polyporales</taxon>
        <taxon>Polyporaceae</taxon>
        <taxon>Ganoderma</taxon>
    </lineage>
</organism>
<dbReference type="CDD" id="cd12087">
    <property type="entry name" value="TM_EGFR-like"/>
    <property type="match status" value="1"/>
</dbReference>
<protein>
    <submittedName>
        <fullName evidence="3">Uncharacterized protein</fullName>
    </submittedName>
</protein>
<comment type="caution">
    <text evidence="3">The sequence shown here is derived from an EMBL/GenBank/DDBJ whole genome shotgun (WGS) entry which is preliminary data.</text>
</comment>
<keyword evidence="2" id="KW-1133">Transmembrane helix</keyword>
<feature type="transmembrane region" description="Helical" evidence="2">
    <location>
        <begin position="161"/>
        <end position="184"/>
    </location>
</feature>
<evidence type="ECO:0000313" key="3">
    <source>
        <dbReference type="EMBL" id="PIL27137.1"/>
    </source>
</evidence>
<keyword evidence="4" id="KW-1185">Reference proteome</keyword>
<name>A0A2G8S065_9APHY</name>
<dbReference type="EMBL" id="AYKW01000034">
    <property type="protein sequence ID" value="PIL27137.1"/>
    <property type="molecule type" value="Genomic_DNA"/>
</dbReference>
<evidence type="ECO:0000313" key="4">
    <source>
        <dbReference type="Proteomes" id="UP000230002"/>
    </source>
</evidence>
<keyword evidence="2" id="KW-0812">Transmembrane</keyword>
<feature type="compositionally biased region" description="Low complexity" evidence="1">
    <location>
        <begin position="37"/>
        <end position="52"/>
    </location>
</feature>
<reference evidence="3 4" key="1">
    <citation type="journal article" date="2015" name="Sci. Rep.">
        <title>Chromosome-level genome map provides insights into diverse defense mechanisms in the medicinal fungus Ganoderma sinense.</title>
        <authorList>
            <person name="Zhu Y."/>
            <person name="Xu J."/>
            <person name="Sun C."/>
            <person name="Zhou S."/>
            <person name="Xu H."/>
            <person name="Nelson D.R."/>
            <person name="Qian J."/>
            <person name="Song J."/>
            <person name="Luo H."/>
            <person name="Xiang L."/>
            <person name="Li Y."/>
            <person name="Xu Z."/>
            <person name="Ji A."/>
            <person name="Wang L."/>
            <person name="Lu S."/>
            <person name="Hayward A."/>
            <person name="Sun W."/>
            <person name="Li X."/>
            <person name="Schwartz D.C."/>
            <person name="Wang Y."/>
            <person name="Chen S."/>
        </authorList>
    </citation>
    <scope>NUCLEOTIDE SEQUENCE [LARGE SCALE GENOMIC DNA]</scope>
    <source>
        <strain evidence="3 4">ZZ0214-1</strain>
    </source>
</reference>
<dbReference type="OrthoDB" id="2758323at2759"/>
<proteinExistence type="predicted"/>
<accession>A0A2G8S065</accession>
<feature type="region of interest" description="Disordered" evidence="1">
    <location>
        <begin position="217"/>
        <end position="253"/>
    </location>
</feature>
<feature type="compositionally biased region" description="Polar residues" evidence="1">
    <location>
        <begin position="53"/>
        <end position="70"/>
    </location>
</feature>
<feature type="compositionally biased region" description="Polar residues" evidence="1">
    <location>
        <begin position="79"/>
        <end position="88"/>
    </location>
</feature>
<feature type="region of interest" description="Disordered" evidence="1">
    <location>
        <begin position="37"/>
        <end position="88"/>
    </location>
</feature>
<gene>
    <name evidence="3" type="ORF">GSI_10278</name>
</gene>
<dbReference type="STRING" id="1077348.A0A2G8S065"/>
<dbReference type="AlphaFoldDB" id="A0A2G8S065"/>
<keyword evidence="2" id="KW-0472">Membrane</keyword>
<feature type="region of interest" description="Disordered" evidence="1">
    <location>
        <begin position="110"/>
        <end position="153"/>
    </location>
</feature>
<evidence type="ECO:0000256" key="1">
    <source>
        <dbReference type="SAM" id="MobiDB-lite"/>
    </source>
</evidence>
<feature type="compositionally biased region" description="Low complexity" evidence="1">
    <location>
        <begin position="134"/>
        <end position="152"/>
    </location>
</feature>